<dbReference type="PANTHER" id="PTHR35610:SF8">
    <property type="entry name" value="3-ISOPROPYLMALATE DEHYDRATASE"/>
    <property type="match status" value="1"/>
</dbReference>
<evidence type="ECO:0000313" key="2">
    <source>
        <dbReference type="EMBL" id="CEL25903.1"/>
    </source>
</evidence>
<dbReference type="RefSeq" id="WP_081944591.1">
    <property type="nucleotide sequence ID" value="NZ_CP006933.1"/>
</dbReference>
<dbReference type="STRING" id="2162.BRM9_2254"/>
<dbReference type="GeneID" id="26740522"/>
<dbReference type="InterPro" id="IPR038389">
    <property type="entry name" value="PSMG2_sf"/>
</dbReference>
<dbReference type="PATRIC" id="fig|2162.10.peg.2362"/>
<dbReference type="SUPFAM" id="SSF159659">
    <property type="entry name" value="Cgl1923-like"/>
    <property type="match status" value="1"/>
</dbReference>
<dbReference type="InterPro" id="IPR019151">
    <property type="entry name" value="Proteasome_assmbl_chaperone_2"/>
</dbReference>
<reference evidence="1" key="1">
    <citation type="submission" date="2013-12" db="EMBL/GenBank/DDBJ databases">
        <title>The complete genome sequence of Methanobacterium sp. BRM9.</title>
        <authorList>
            <consortium name="Pastoral Greenhouse Gas Research Consortium"/>
            <person name="Kelly W.J."/>
            <person name="Leahy S.C."/>
            <person name="Perry R."/>
            <person name="Li D."/>
            <person name="Altermann E."/>
            <person name="Lambie S.C."/>
            <person name="Attwood G.T."/>
        </authorList>
    </citation>
    <scope>NUCLEOTIDE SEQUENCE [LARGE SCALE GENOMIC DNA]</scope>
    <source>
        <strain evidence="1">BRM9</strain>
    </source>
</reference>
<proteinExistence type="predicted"/>
<dbReference type="PANTHER" id="PTHR35610">
    <property type="entry name" value="3-ISOPROPYLMALATE DEHYDRATASE-RELATED"/>
    <property type="match status" value="1"/>
</dbReference>
<dbReference type="Pfam" id="PF09754">
    <property type="entry name" value="PAC2"/>
    <property type="match status" value="1"/>
</dbReference>
<evidence type="ECO:0008006" key="5">
    <source>
        <dbReference type="Google" id="ProtNLM"/>
    </source>
</evidence>
<evidence type="ECO:0000313" key="1">
    <source>
        <dbReference type="EMBL" id="AIS33054.1"/>
    </source>
</evidence>
<dbReference type="InterPro" id="IPR004425">
    <property type="entry name" value="MJ0106-like"/>
</dbReference>
<accession>A0A089ZVU7</accession>
<keyword evidence="4" id="KW-1185">Reference proteome</keyword>
<dbReference type="Gene3D" id="3.40.50.10900">
    <property type="entry name" value="PAC-like subunit"/>
    <property type="match status" value="1"/>
</dbReference>
<evidence type="ECO:0000313" key="4">
    <source>
        <dbReference type="Proteomes" id="UP000062768"/>
    </source>
</evidence>
<reference evidence="2" key="2">
    <citation type="submission" date="2014-09" db="EMBL/GenBank/DDBJ databases">
        <authorList>
            <person name="Bishop-Lilly K.A."/>
            <person name="Broomall S.M."/>
            <person name="Chain P.S."/>
            <person name="Chertkov O."/>
            <person name="Coyne S.R."/>
            <person name="Daligault H.E."/>
            <person name="Davenport K.W."/>
            <person name="Erkkila T."/>
            <person name="Frey K.G."/>
            <person name="Gibbons H.S."/>
            <person name="Gu W."/>
            <person name="Jaissle J."/>
            <person name="Johnson S.L."/>
            <person name="Koroleva G.I."/>
            <person name="Ladner J.T."/>
            <person name="Lo C.-C."/>
            <person name="Minogue T.D."/>
            <person name="Munk C."/>
            <person name="Palacios G.F."/>
            <person name="Redden C.L."/>
            <person name="Rosenzweig C.N."/>
            <person name="Scholz M.B."/>
            <person name="Teshima H."/>
            <person name="Xu Y."/>
        </authorList>
    </citation>
    <scope>NUCLEOTIDE SEQUENCE</scope>
    <source>
        <strain evidence="2">Mb9</strain>
    </source>
</reference>
<sequence length="239" mass="26299">MVQMVETEVECCKIISKDIENATVIEGSPELGLIGNIVGWLLVEELKMEEIGHIESKHFPPLAVLYRGVAIHPFRIYNADDVVLFLSDFVVPPDVTYDMTNVIVEWMKRNNSKELITLNSIAVPQKINQVAAAANSFEGLERLGKLDLPILPFGNINGISGTLLTRTRASEIPASCLFAEVLNQYPDPRAAASVVDVLNRMLNIKVNSEPLLKEAEEIETRLKELAQAVQGEGGSQAYG</sequence>
<dbReference type="EMBL" id="LN734822">
    <property type="protein sequence ID" value="CEL25903.1"/>
    <property type="molecule type" value="Genomic_DNA"/>
</dbReference>
<gene>
    <name evidence="1" type="ORF">BRM9_2254</name>
    <name evidence="2" type="ORF">MB9_2290</name>
</gene>
<dbReference type="Proteomes" id="UP000029661">
    <property type="component" value="Chromosome"/>
</dbReference>
<organism evidence="1 3">
    <name type="scientific">Methanobacterium formicicum</name>
    <dbReference type="NCBI Taxonomy" id="2162"/>
    <lineage>
        <taxon>Archaea</taxon>
        <taxon>Methanobacteriati</taxon>
        <taxon>Methanobacteriota</taxon>
        <taxon>Methanomada group</taxon>
        <taxon>Methanobacteria</taxon>
        <taxon>Methanobacteriales</taxon>
        <taxon>Methanobacteriaceae</taxon>
        <taxon>Methanobacterium</taxon>
    </lineage>
</organism>
<dbReference type="EMBL" id="CP006933">
    <property type="protein sequence ID" value="AIS33054.1"/>
    <property type="molecule type" value="Genomic_DNA"/>
</dbReference>
<evidence type="ECO:0000313" key="3">
    <source>
        <dbReference type="Proteomes" id="UP000029661"/>
    </source>
</evidence>
<dbReference type="KEGG" id="mfc:BRM9_2254"/>
<protein>
    <recommendedName>
        <fullName evidence="5">Proteasome assembly chaperone family protein</fullName>
    </recommendedName>
</protein>
<dbReference type="NCBIfam" id="TIGR00161">
    <property type="entry name" value="proteasome assembly chaperone family protein"/>
    <property type="match status" value="1"/>
</dbReference>
<dbReference type="AlphaFoldDB" id="A0A089ZVU7"/>
<dbReference type="OrthoDB" id="35908at2157"/>
<dbReference type="Proteomes" id="UP000062768">
    <property type="component" value="Chromosome I"/>
</dbReference>
<name>A0A089ZVU7_METFO</name>